<keyword evidence="4" id="KW-0732">Signal</keyword>
<keyword evidence="3" id="KW-0326">Glycosidase</keyword>
<dbReference type="InterPro" id="IPR051913">
    <property type="entry name" value="GH2_Domain-Containing"/>
</dbReference>
<dbReference type="OrthoDB" id="9801077at2"/>
<evidence type="ECO:0000256" key="1">
    <source>
        <dbReference type="ARBA" id="ARBA00007401"/>
    </source>
</evidence>
<evidence type="ECO:0000313" key="6">
    <source>
        <dbReference type="EMBL" id="OAM89770.1"/>
    </source>
</evidence>
<organism evidence="6 7">
    <name type="scientific">Termitidicoccus mucosus</name>
    <dbReference type="NCBI Taxonomy" id="1184151"/>
    <lineage>
        <taxon>Bacteria</taxon>
        <taxon>Pseudomonadati</taxon>
        <taxon>Verrucomicrobiota</taxon>
        <taxon>Opitutia</taxon>
        <taxon>Opitutales</taxon>
        <taxon>Opitutaceae</taxon>
        <taxon>Termitidicoccus</taxon>
    </lineage>
</organism>
<comment type="caution">
    <text evidence="6">The sequence shown here is derived from an EMBL/GenBank/DDBJ whole genome shotgun (WGS) entry which is preliminary data.</text>
</comment>
<keyword evidence="7" id="KW-1185">Reference proteome</keyword>
<reference evidence="6 7" key="1">
    <citation type="submission" date="2016-01" db="EMBL/GenBank/DDBJ databases">
        <title>High potential of lignocellulose degradation of a new Verrucomicrobia species.</title>
        <authorList>
            <person name="Wang Y."/>
            <person name="Shi Y."/>
            <person name="Qiu Z."/>
            <person name="Liu S."/>
            <person name="Yang H."/>
        </authorList>
    </citation>
    <scope>NUCLEOTIDE SEQUENCE [LARGE SCALE GENOMIC DNA]</scope>
    <source>
        <strain evidence="6 7">TSB47</strain>
    </source>
</reference>
<dbReference type="Gene3D" id="3.20.20.80">
    <property type="entry name" value="Glycosidases"/>
    <property type="match status" value="1"/>
</dbReference>
<dbReference type="InterPro" id="IPR036156">
    <property type="entry name" value="Beta-gal/glucu_dom_sf"/>
</dbReference>
<evidence type="ECO:0000259" key="5">
    <source>
        <dbReference type="Pfam" id="PF00703"/>
    </source>
</evidence>
<evidence type="ECO:0000256" key="2">
    <source>
        <dbReference type="ARBA" id="ARBA00022801"/>
    </source>
</evidence>
<dbReference type="PANTHER" id="PTHR42732:SF1">
    <property type="entry name" value="BETA-MANNOSIDASE"/>
    <property type="match status" value="1"/>
</dbReference>
<dbReference type="SUPFAM" id="SSF49785">
    <property type="entry name" value="Galactose-binding domain-like"/>
    <property type="match status" value="1"/>
</dbReference>
<accession>A0A178IIQ5</accession>
<dbReference type="RefSeq" id="WP_068770233.1">
    <property type="nucleotide sequence ID" value="NZ_CP109796.1"/>
</dbReference>
<proteinExistence type="inferred from homology"/>
<protein>
    <recommendedName>
        <fullName evidence="5">Glycoside hydrolase family 2 immunoglobulin-like beta-sandwich domain-containing protein</fullName>
    </recommendedName>
</protein>
<gene>
    <name evidence="6" type="ORF">AW736_10580</name>
</gene>
<dbReference type="InterPro" id="IPR013783">
    <property type="entry name" value="Ig-like_fold"/>
</dbReference>
<dbReference type="Pfam" id="PF00703">
    <property type="entry name" value="Glyco_hydro_2"/>
    <property type="match status" value="1"/>
</dbReference>
<dbReference type="GO" id="GO:0004553">
    <property type="term" value="F:hydrolase activity, hydrolyzing O-glycosyl compounds"/>
    <property type="evidence" value="ECO:0007669"/>
    <property type="project" value="InterPro"/>
</dbReference>
<feature type="chain" id="PRO_5008088934" description="Glycoside hydrolase family 2 immunoglobulin-like beta-sandwich domain-containing protein" evidence="4">
    <location>
        <begin position="27"/>
        <end position="717"/>
    </location>
</feature>
<sequence>MKTKLLPKLLLPLLALACGVAPASLAASDGDTPLRHVVSLDGAWQIAEGGMEQPPAAAFSRTVPVPGLVDMARPAFDNPGPPVADRRQFPQKDPKRDAFWYRRAFTLDGPVPPAATLKIGKAMFGARVFLNGRQLGDHAPSFTPALLDARAALKPGENEIVVRVGADRDAVRPAVPDGFDFEKSRYIPGIFDSVQLILSGAPRIANVQVAPDIAGGRAKIRVYASAPGAPVSLEIREWKSRRVVATAAGQLDASGESDFVLPIENTRLWSPADPFLYEATVRTAGDEFTARFGMREFYFDKKTGRPFLNGKPHYLRGSNITLYRFFEDPARGDLPWDKDWVRALHRRARDMHWEALRYCIGFPPEFWYDIADEEGILIQDEFPIWYLRKDWPAALQTPQLVREYSEWMRERWNHPCVVIWDASNETASSQTGPAIEQVRSLDLSDRPWDNSWSPTFRPGDVFESHPYHFGNRPPRVNFRLAGLANADSAPWKKDWDKSVCGQGVIINEYAWLWLNRDGAPTTLTEKLYQNLLGPGSTTAQRFRLYARWLAADTEFWRSRRTAAGVLHFTMLGYDRPDGQTSDHWLDIASLKWEPEFYKHVRDAFAPIGVALDAWEETYPPGLTRDFPCVIINDTDAPHSGTLAIRLRRDGKVLAEETRAVVVKSFETGRETFELTLPKTNGPCEVEAVLLGTPSGDIRSVRDFIVHPLIPAAVPPLK</sequence>
<dbReference type="SUPFAM" id="SSF49303">
    <property type="entry name" value="beta-Galactosidase/glucuronidase domain"/>
    <property type="match status" value="1"/>
</dbReference>
<feature type="signal peptide" evidence="4">
    <location>
        <begin position="1"/>
        <end position="26"/>
    </location>
</feature>
<evidence type="ECO:0000313" key="7">
    <source>
        <dbReference type="Proteomes" id="UP000078486"/>
    </source>
</evidence>
<dbReference type="PANTHER" id="PTHR42732">
    <property type="entry name" value="BETA-GALACTOSIDASE"/>
    <property type="match status" value="1"/>
</dbReference>
<dbReference type="InterPro" id="IPR017853">
    <property type="entry name" value="GH"/>
</dbReference>
<dbReference type="AlphaFoldDB" id="A0A178IIQ5"/>
<dbReference type="GO" id="GO:0005975">
    <property type="term" value="P:carbohydrate metabolic process"/>
    <property type="evidence" value="ECO:0007669"/>
    <property type="project" value="InterPro"/>
</dbReference>
<evidence type="ECO:0000256" key="4">
    <source>
        <dbReference type="SAM" id="SignalP"/>
    </source>
</evidence>
<dbReference type="InterPro" id="IPR006102">
    <property type="entry name" value="Ig-like_GH2"/>
</dbReference>
<evidence type="ECO:0000256" key="3">
    <source>
        <dbReference type="ARBA" id="ARBA00023295"/>
    </source>
</evidence>
<dbReference type="Gene3D" id="2.60.120.260">
    <property type="entry name" value="Galactose-binding domain-like"/>
    <property type="match status" value="1"/>
</dbReference>
<dbReference type="InterPro" id="IPR008979">
    <property type="entry name" value="Galactose-bd-like_sf"/>
</dbReference>
<keyword evidence="2" id="KW-0378">Hydrolase</keyword>
<comment type="similarity">
    <text evidence="1">Belongs to the glycosyl hydrolase 2 family.</text>
</comment>
<dbReference type="SUPFAM" id="SSF51445">
    <property type="entry name" value="(Trans)glycosidases"/>
    <property type="match status" value="1"/>
</dbReference>
<dbReference type="Proteomes" id="UP000078486">
    <property type="component" value="Unassembled WGS sequence"/>
</dbReference>
<dbReference type="Gene3D" id="2.60.40.10">
    <property type="entry name" value="Immunoglobulins"/>
    <property type="match status" value="1"/>
</dbReference>
<feature type="domain" description="Glycoside hydrolase family 2 immunoglobulin-like beta-sandwich" evidence="5">
    <location>
        <begin position="203"/>
        <end position="295"/>
    </location>
</feature>
<dbReference type="STRING" id="1184151.AW736_10580"/>
<dbReference type="EMBL" id="LRRQ01000076">
    <property type="protein sequence ID" value="OAM89770.1"/>
    <property type="molecule type" value="Genomic_DNA"/>
</dbReference>
<name>A0A178IIQ5_9BACT</name>